<dbReference type="GO" id="GO:0005222">
    <property type="term" value="F:intracellularly cAMP-activated cation channel activity"/>
    <property type="evidence" value="ECO:0007669"/>
    <property type="project" value="TreeGrafter"/>
</dbReference>
<dbReference type="Gene3D" id="1.10.287.630">
    <property type="entry name" value="Helix hairpin bin"/>
    <property type="match status" value="1"/>
</dbReference>
<dbReference type="eggNOG" id="KOG0499">
    <property type="taxonomic scope" value="Eukaryota"/>
</dbReference>
<evidence type="ECO:0000256" key="10">
    <source>
        <dbReference type="ARBA" id="ARBA00023065"/>
    </source>
</evidence>
<keyword evidence="6 22" id="KW-0812">Transmembrane</keyword>
<name>G1NSC1_MYOLU</name>
<dbReference type="PROSITE" id="PS50042">
    <property type="entry name" value="CNMP_BINDING_3"/>
    <property type="match status" value="1"/>
</dbReference>
<dbReference type="EMBL" id="AAPE02041446">
    <property type="status" value="NOT_ANNOTATED_CDS"/>
    <property type="molecule type" value="Genomic_DNA"/>
</dbReference>
<dbReference type="EMBL" id="AAPE02041448">
    <property type="status" value="NOT_ANNOTATED_CDS"/>
    <property type="molecule type" value="Genomic_DNA"/>
</dbReference>
<feature type="transmembrane region" description="Helical" evidence="22">
    <location>
        <begin position="244"/>
        <end position="265"/>
    </location>
</feature>
<dbReference type="Gene3D" id="2.60.120.10">
    <property type="entry name" value="Jelly Rolls"/>
    <property type="match status" value="1"/>
</dbReference>
<dbReference type="GO" id="GO:0005886">
    <property type="term" value="C:plasma membrane"/>
    <property type="evidence" value="ECO:0007669"/>
    <property type="project" value="UniProtKB-ARBA"/>
</dbReference>
<evidence type="ECO:0000313" key="25">
    <source>
        <dbReference type="Proteomes" id="UP000001074"/>
    </source>
</evidence>
<evidence type="ECO:0000256" key="19">
    <source>
        <dbReference type="ARBA" id="ARBA00044657"/>
    </source>
</evidence>
<keyword evidence="10" id="KW-0406">Ion transport</keyword>
<feature type="transmembrane region" description="Helical" evidence="22">
    <location>
        <begin position="311"/>
        <end position="329"/>
    </location>
</feature>
<accession>G1NSC1</accession>
<comment type="catalytic activity">
    <reaction evidence="19">
        <text>Rb(+)(in) = Rb(+)(out)</text>
        <dbReference type="Rhea" id="RHEA:78547"/>
        <dbReference type="ChEBI" id="CHEBI:49847"/>
    </reaction>
</comment>
<evidence type="ECO:0000256" key="11">
    <source>
        <dbReference type="ARBA" id="ARBA00023136"/>
    </source>
</evidence>
<dbReference type="InterPro" id="IPR005821">
    <property type="entry name" value="Ion_trans_dom"/>
</dbReference>
<dbReference type="Pfam" id="PF00027">
    <property type="entry name" value="cNMP_binding"/>
    <property type="match status" value="1"/>
</dbReference>
<keyword evidence="13" id="KW-0407">Ion channel</keyword>
<feature type="region of interest" description="Disordered" evidence="21">
    <location>
        <begin position="596"/>
        <end position="646"/>
    </location>
</feature>
<evidence type="ECO:0000256" key="14">
    <source>
        <dbReference type="ARBA" id="ARBA00023305"/>
    </source>
</evidence>
<dbReference type="InParanoid" id="G1NSC1"/>
<evidence type="ECO:0000256" key="13">
    <source>
        <dbReference type="ARBA" id="ARBA00023303"/>
    </source>
</evidence>
<sequence length="646" mass="71849">SPKSKPPGAPPVSECAAAQLRGLVRRLRLQTALCGRRLAEGGLSSEASPPTGKPWSSGAGRRSWGMCMVQDGARFPAVLCWKVASYHSFLKERVRLPSSIDSCTERTRIRWKTSAHLLLPLVSWLCISLSLFPDDFLSLNHHSICTEVVADGILIFETHLSVQSSLKLFEGADSKMDPHELARHYRSSTKFQLDVASVIPLDVFGLFFGFNPIFRINRILKYRSFFEFNHRLESIMNRAYIYRVARTAGCLLFALHVNACIYYWASNHQGIGTTRWVYNGEGNMYLRCYYWAVRSLITIGGLPEPQTLFEIVFQLLNFFLGVFVVSSLIGQMRDVIGAATAAQNNFRASLDRTVTYMHSYAIPRRVRARVQAWYEYTWDAQRMLDESDLLEALPAAMQSALAVDMNFSILNNIDLFKGCDTQMLHDLLLRLRSTVCLPGDFVCRKGEIGKEMYIVKQGEVRVLGGADGAQVLVTLKAGTVFGEIRLLKGRQEGGRIYEVVAHGFVHLLALDRKSLRETLVHYPDSEKLLVEKASITRLPTGHCSAATSPTQGLAFLFPPRPETPEPCGLSESEPRRGKTTLSIVFLWRSVNTFYENSESSAGGEGRGRGCEDAGRAAEGPPGRSGCRAGAVPAEDRLPLVRRAASP</sequence>
<evidence type="ECO:0000256" key="5">
    <source>
        <dbReference type="ARBA" id="ARBA00022606"/>
    </source>
</evidence>
<dbReference type="InterPro" id="IPR018490">
    <property type="entry name" value="cNMP-bd_dom_sf"/>
</dbReference>
<comment type="catalytic activity">
    <reaction evidence="1">
        <text>NH4(+)(in) = NH4(+)(out)</text>
        <dbReference type="Rhea" id="RHEA:28747"/>
        <dbReference type="ChEBI" id="CHEBI:28938"/>
    </reaction>
</comment>
<evidence type="ECO:0000256" key="9">
    <source>
        <dbReference type="ARBA" id="ARBA00022992"/>
    </source>
</evidence>
<dbReference type="GO" id="GO:0006816">
    <property type="term" value="P:calcium ion transport"/>
    <property type="evidence" value="ECO:0007669"/>
    <property type="project" value="UniProtKB-ARBA"/>
</dbReference>
<keyword evidence="4" id="KW-0140">cGMP</keyword>
<dbReference type="GO" id="GO:0017071">
    <property type="term" value="C:intracellular cyclic nucleotide activated cation channel complex"/>
    <property type="evidence" value="ECO:0007669"/>
    <property type="project" value="TreeGrafter"/>
</dbReference>
<evidence type="ECO:0000256" key="1">
    <source>
        <dbReference type="ARBA" id="ARBA00000309"/>
    </source>
</evidence>
<dbReference type="InterPro" id="IPR050866">
    <property type="entry name" value="CNG_cation_channel"/>
</dbReference>
<dbReference type="CDD" id="cd00038">
    <property type="entry name" value="CAP_ED"/>
    <property type="match status" value="1"/>
</dbReference>
<evidence type="ECO:0000313" key="24">
    <source>
        <dbReference type="Ensembl" id="ENSMLUP00000000019.2"/>
    </source>
</evidence>
<evidence type="ECO:0000256" key="12">
    <source>
        <dbReference type="ARBA" id="ARBA00023286"/>
    </source>
</evidence>
<comment type="catalytic activity">
    <reaction evidence="16">
        <text>Na(+)(in) = Na(+)(out)</text>
        <dbReference type="Rhea" id="RHEA:34963"/>
        <dbReference type="ChEBI" id="CHEBI:29101"/>
    </reaction>
</comment>
<reference evidence="24" key="2">
    <citation type="submission" date="2025-08" db="UniProtKB">
        <authorList>
            <consortium name="Ensembl"/>
        </authorList>
    </citation>
    <scope>IDENTIFICATION</scope>
</reference>
<dbReference type="GO" id="GO:0007601">
    <property type="term" value="P:visual perception"/>
    <property type="evidence" value="ECO:0007669"/>
    <property type="project" value="UniProtKB-KW"/>
</dbReference>
<keyword evidence="12" id="KW-1071">Ligand-gated ion channel</keyword>
<dbReference type="FunFam" id="1.10.287.630:FF:000001">
    <property type="entry name" value="Cyclic nucleotide-gated channel alpha 3"/>
    <property type="match status" value="1"/>
</dbReference>
<dbReference type="SUPFAM" id="SSF81324">
    <property type="entry name" value="Voltage-gated potassium channels"/>
    <property type="match status" value="1"/>
</dbReference>
<evidence type="ECO:0000256" key="3">
    <source>
        <dbReference type="ARBA" id="ARBA00022448"/>
    </source>
</evidence>
<keyword evidence="5" id="KW-0716">Sensory transduction</keyword>
<keyword evidence="3" id="KW-0813">Transport</keyword>
<keyword evidence="7" id="KW-0547">Nucleotide-binding</keyword>
<dbReference type="InterPro" id="IPR014710">
    <property type="entry name" value="RmlC-like_jellyroll"/>
</dbReference>
<dbReference type="STRING" id="59463.ENSMLUP00000000019"/>
<dbReference type="GO" id="GO:0044877">
    <property type="term" value="F:protein-containing complex binding"/>
    <property type="evidence" value="ECO:0007669"/>
    <property type="project" value="TreeGrafter"/>
</dbReference>
<evidence type="ECO:0000256" key="17">
    <source>
        <dbReference type="ARBA" id="ARBA00036634"/>
    </source>
</evidence>
<reference evidence="24 25" key="1">
    <citation type="journal article" date="2011" name="Nature">
        <title>A high-resolution map of human evolutionary constraint using 29 mammals.</title>
        <authorList>
            <person name="Lindblad-Toh K."/>
            <person name="Garber M."/>
            <person name="Zuk O."/>
            <person name="Lin M.F."/>
            <person name="Parker B.J."/>
            <person name="Washietl S."/>
            <person name="Kheradpour P."/>
            <person name="Ernst J."/>
            <person name="Jordan G."/>
            <person name="Mauceli E."/>
            <person name="Ward L.D."/>
            <person name="Lowe C.B."/>
            <person name="Holloway A.K."/>
            <person name="Clamp M."/>
            <person name="Gnerre S."/>
            <person name="Alfoldi J."/>
            <person name="Beal K."/>
            <person name="Chang J."/>
            <person name="Clawson H."/>
            <person name="Cuff J."/>
            <person name="Di Palma F."/>
            <person name="Fitzgerald S."/>
            <person name="Flicek P."/>
            <person name="Guttman M."/>
            <person name="Hubisz M.J."/>
            <person name="Jaffe D.B."/>
            <person name="Jungreis I."/>
            <person name="Kent W.J."/>
            <person name="Kostka D."/>
            <person name="Lara M."/>
            <person name="Martins A.L."/>
            <person name="Massingham T."/>
            <person name="Moltke I."/>
            <person name="Raney B.J."/>
            <person name="Rasmussen M.D."/>
            <person name="Robinson J."/>
            <person name="Stark A."/>
            <person name="Vilella A.J."/>
            <person name="Wen J."/>
            <person name="Xie X."/>
            <person name="Zody M.C."/>
            <person name="Baldwin J."/>
            <person name="Bloom T."/>
            <person name="Chin C.W."/>
            <person name="Heiman D."/>
            <person name="Nicol R."/>
            <person name="Nusbaum C."/>
            <person name="Young S."/>
            <person name="Wilkinson J."/>
            <person name="Worley K.C."/>
            <person name="Kovar C.L."/>
            <person name="Muzny D.M."/>
            <person name="Gibbs R.A."/>
            <person name="Cree A."/>
            <person name="Dihn H.H."/>
            <person name="Fowler G."/>
            <person name="Jhangiani S."/>
            <person name="Joshi V."/>
            <person name="Lee S."/>
            <person name="Lewis L.R."/>
            <person name="Nazareth L.V."/>
            <person name="Okwuonu G."/>
            <person name="Santibanez J."/>
            <person name="Warren W.C."/>
            <person name="Mardis E.R."/>
            <person name="Weinstock G.M."/>
            <person name="Wilson R.K."/>
            <person name="Delehaunty K."/>
            <person name="Dooling D."/>
            <person name="Fronik C."/>
            <person name="Fulton L."/>
            <person name="Fulton B."/>
            <person name="Graves T."/>
            <person name="Minx P."/>
            <person name="Sodergren E."/>
            <person name="Birney E."/>
            <person name="Margulies E.H."/>
            <person name="Herrero J."/>
            <person name="Green E.D."/>
            <person name="Haussler D."/>
            <person name="Siepel A."/>
            <person name="Goldman N."/>
            <person name="Pollard K.S."/>
            <person name="Pedersen J.S."/>
            <person name="Lander E.S."/>
            <person name="Kellis M."/>
        </authorList>
    </citation>
    <scope>NUCLEOTIDE SEQUENCE [LARGE SCALE GENOMIC DNA]</scope>
</reference>
<dbReference type="HOGENOM" id="CLU_005746_11_1_1"/>
<feature type="transmembrane region" description="Helical" evidence="22">
    <location>
        <begin position="195"/>
        <end position="214"/>
    </location>
</feature>
<feature type="compositionally biased region" description="Basic and acidic residues" evidence="21">
    <location>
        <begin position="605"/>
        <end position="615"/>
    </location>
</feature>
<dbReference type="EMBL" id="AAPE02041449">
    <property type="status" value="NOT_ANNOTATED_CDS"/>
    <property type="molecule type" value="Genomic_DNA"/>
</dbReference>
<dbReference type="InterPro" id="IPR000595">
    <property type="entry name" value="cNMP-bd_dom"/>
</dbReference>
<comment type="subcellular location">
    <subcellularLocation>
        <location evidence="2">Membrane</location>
        <topology evidence="2">Multi-pass membrane protein</topology>
    </subcellularLocation>
</comment>
<keyword evidence="14" id="KW-0844">Vision</keyword>
<dbReference type="SMART" id="SM00100">
    <property type="entry name" value="cNMP"/>
    <property type="match status" value="1"/>
</dbReference>
<evidence type="ECO:0000256" key="6">
    <source>
        <dbReference type="ARBA" id="ARBA00022692"/>
    </source>
</evidence>
<dbReference type="Pfam" id="PF00520">
    <property type="entry name" value="Ion_trans"/>
    <property type="match status" value="1"/>
</dbReference>
<protein>
    <recommendedName>
        <fullName evidence="23">Cyclic nucleotide-binding domain-containing protein</fullName>
    </recommendedName>
</protein>
<evidence type="ECO:0000256" key="15">
    <source>
        <dbReference type="ARBA" id="ARBA00034430"/>
    </source>
</evidence>
<keyword evidence="11 22" id="KW-0472">Membrane</keyword>
<dbReference type="FunFam" id="2.60.120.10:FF:000020">
    <property type="entry name" value="Cyclic nucleotide-gated channel beta 3"/>
    <property type="match status" value="1"/>
</dbReference>
<keyword evidence="9" id="KW-0142">cGMP-binding</keyword>
<evidence type="ECO:0000256" key="16">
    <source>
        <dbReference type="ARBA" id="ARBA00036239"/>
    </source>
</evidence>
<dbReference type="PROSITE" id="PS00888">
    <property type="entry name" value="CNMP_BINDING_1"/>
    <property type="match status" value="1"/>
</dbReference>
<comment type="catalytic activity">
    <reaction evidence="20">
        <text>Cs(+)(in) = Cs(+)(out)</text>
        <dbReference type="Rhea" id="RHEA:78555"/>
        <dbReference type="ChEBI" id="CHEBI:49547"/>
    </reaction>
</comment>
<proteinExistence type="predicted"/>
<feature type="domain" description="Cyclic nucleotide-binding" evidence="23">
    <location>
        <begin position="415"/>
        <end position="519"/>
    </location>
</feature>
<evidence type="ECO:0000256" key="8">
    <source>
        <dbReference type="ARBA" id="ARBA00022989"/>
    </source>
</evidence>
<reference evidence="24" key="3">
    <citation type="submission" date="2025-09" db="UniProtKB">
        <authorList>
            <consortium name="Ensembl"/>
        </authorList>
    </citation>
    <scope>IDENTIFICATION</scope>
</reference>
<dbReference type="FunFam" id="1.10.287.70:FF:000072">
    <property type="entry name" value="Cyclic nucleotide gated channel beta 3"/>
    <property type="match status" value="1"/>
</dbReference>
<keyword evidence="25" id="KW-1185">Reference proteome</keyword>
<comment type="catalytic activity">
    <reaction evidence="17">
        <text>Ca(2+)(in) = Ca(2+)(out)</text>
        <dbReference type="Rhea" id="RHEA:29671"/>
        <dbReference type="ChEBI" id="CHEBI:29108"/>
    </reaction>
</comment>
<comment type="catalytic activity">
    <reaction evidence="15">
        <text>K(+)(in) = K(+)(out)</text>
        <dbReference type="Rhea" id="RHEA:29463"/>
        <dbReference type="ChEBI" id="CHEBI:29103"/>
    </reaction>
</comment>
<feature type="transmembrane region" description="Helical" evidence="22">
    <location>
        <begin position="115"/>
        <end position="132"/>
    </location>
</feature>
<evidence type="ECO:0000256" key="22">
    <source>
        <dbReference type="SAM" id="Phobius"/>
    </source>
</evidence>
<dbReference type="GO" id="GO:0030553">
    <property type="term" value="F:cGMP binding"/>
    <property type="evidence" value="ECO:0007669"/>
    <property type="project" value="UniProtKB-KW"/>
</dbReference>
<dbReference type="GeneTree" id="ENSGT00940000154824"/>
<dbReference type="Proteomes" id="UP000001074">
    <property type="component" value="Unassembled WGS sequence"/>
</dbReference>
<evidence type="ECO:0000256" key="7">
    <source>
        <dbReference type="ARBA" id="ARBA00022741"/>
    </source>
</evidence>
<dbReference type="Gene3D" id="1.10.287.70">
    <property type="match status" value="1"/>
</dbReference>
<evidence type="ECO:0000259" key="23">
    <source>
        <dbReference type="PROSITE" id="PS50042"/>
    </source>
</evidence>
<keyword evidence="8 22" id="KW-1133">Transmembrane helix</keyword>
<dbReference type="SUPFAM" id="SSF51206">
    <property type="entry name" value="cAMP-binding domain-like"/>
    <property type="match status" value="1"/>
</dbReference>
<dbReference type="PANTHER" id="PTHR45638:SF8">
    <property type="entry name" value="CYCLIC NUCLEOTIDE-GATED CATION CHANNEL BETA-3"/>
    <property type="match status" value="1"/>
</dbReference>
<dbReference type="Ensembl" id="ENSMLUT00000000019.2">
    <property type="protein sequence ID" value="ENSMLUP00000000019.2"/>
    <property type="gene ID" value="ENSMLUG00000000019.2"/>
</dbReference>
<dbReference type="PANTHER" id="PTHR45638">
    <property type="entry name" value="CYCLIC NUCLEOTIDE-GATED CATION CHANNEL SUBUNIT A"/>
    <property type="match status" value="1"/>
</dbReference>
<evidence type="ECO:0000256" key="21">
    <source>
        <dbReference type="SAM" id="MobiDB-lite"/>
    </source>
</evidence>
<organism evidence="24 25">
    <name type="scientific">Myotis lucifugus</name>
    <name type="common">Little brown bat</name>
    <dbReference type="NCBI Taxonomy" id="59463"/>
    <lineage>
        <taxon>Eukaryota</taxon>
        <taxon>Metazoa</taxon>
        <taxon>Chordata</taxon>
        <taxon>Craniata</taxon>
        <taxon>Vertebrata</taxon>
        <taxon>Euteleostomi</taxon>
        <taxon>Mammalia</taxon>
        <taxon>Eutheria</taxon>
        <taxon>Laurasiatheria</taxon>
        <taxon>Chiroptera</taxon>
        <taxon>Yangochiroptera</taxon>
        <taxon>Vespertilionidae</taxon>
        <taxon>Myotis</taxon>
    </lineage>
</organism>
<evidence type="ECO:0000256" key="18">
    <source>
        <dbReference type="ARBA" id="ARBA00044635"/>
    </source>
</evidence>
<comment type="catalytic activity">
    <reaction evidence="18">
        <text>Li(+)(in) = Li(+)(out)</text>
        <dbReference type="Rhea" id="RHEA:78551"/>
        <dbReference type="ChEBI" id="CHEBI:49713"/>
    </reaction>
</comment>
<evidence type="ECO:0000256" key="2">
    <source>
        <dbReference type="ARBA" id="ARBA00004141"/>
    </source>
</evidence>
<evidence type="ECO:0000256" key="4">
    <source>
        <dbReference type="ARBA" id="ARBA00022535"/>
    </source>
</evidence>
<dbReference type="GO" id="GO:0005223">
    <property type="term" value="F:intracellularly cGMP-activated cation channel activity"/>
    <property type="evidence" value="ECO:0007669"/>
    <property type="project" value="TreeGrafter"/>
</dbReference>
<dbReference type="FunCoup" id="G1NSC1">
    <property type="interactions" value="64"/>
</dbReference>
<evidence type="ECO:0000256" key="20">
    <source>
        <dbReference type="ARBA" id="ARBA00044691"/>
    </source>
</evidence>
<dbReference type="InterPro" id="IPR018488">
    <property type="entry name" value="cNMP-bd_CS"/>
</dbReference>
<dbReference type="EMBL" id="AAPE02041447">
    <property type="status" value="NOT_ANNOTATED_CDS"/>
    <property type="molecule type" value="Genomic_DNA"/>
</dbReference>
<dbReference type="GO" id="GO:0001750">
    <property type="term" value="C:photoreceptor outer segment"/>
    <property type="evidence" value="ECO:0007669"/>
    <property type="project" value="TreeGrafter"/>
</dbReference>
<dbReference type="AlphaFoldDB" id="G1NSC1"/>